<accession>A0ABN8YDW2</accession>
<keyword evidence="3" id="KW-1185">Reference proteome</keyword>
<dbReference type="Proteomes" id="UP001176941">
    <property type="component" value="Chromosome 19"/>
</dbReference>
<evidence type="ECO:0000313" key="3">
    <source>
        <dbReference type="Proteomes" id="UP001176941"/>
    </source>
</evidence>
<sequence>MSAAQGLRVVLAFQIHTPLATAGAPSKEHGWQMVGNGVGLCNTVVCRESRRAFCLVLVDPSVIKGTASPWQLGDNTEQNLAPRYHHVQWHCVSVDSLILKVSFTRAWPLRLEHSRAHG</sequence>
<gene>
    <name evidence="2" type="ORF">MRATA1EN1_LOCUS8695</name>
</gene>
<feature type="signal peptide" evidence="1">
    <location>
        <begin position="1"/>
        <end position="22"/>
    </location>
</feature>
<evidence type="ECO:0000256" key="1">
    <source>
        <dbReference type="SAM" id="SignalP"/>
    </source>
</evidence>
<feature type="chain" id="PRO_5047199358" description="Secreted protein" evidence="1">
    <location>
        <begin position="23"/>
        <end position="118"/>
    </location>
</feature>
<dbReference type="EMBL" id="OX459955">
    <property type="protein sequence ID" value="CAI9159733.1"/>
    <property type="molecule type" value="Genomic_DNA"/>
</dbReference>
<evidence type="ECO:0008006" key="4">
    <source>
        <dbReference type="Google" id="ProtNLM"/>
    </source>
</evidence>
<proteinExistence type="predicted"/>
<keyword evidence="1" id="KW-0732">Signal</keyword>
<reference evidence="2" key="1">
    <citation type="submission" date="2023-04" db="EMBL/GenBank/DDBJ databases">
        <authorList>
            <consortium name="ELIXIR-Norway"/>
        </authorList>
    </citation>
    <scope>NUCLEOTIDE SEQUENCE [LARGE SCALE GENOMIC DNA]</scope>
</reference>
<organism evidence="2 3">
    <name type="scientific">Rangifer tarandus platyrhynchus</name>
    <name type="common">Svalbard reindeer</name>
    <dbReference type="NCBI Taxonomy" id="3082113"/>
    <lineage>
        <taxon>Eukaryota</taxon>
        <taxon>Metazoa</taxon>
        <taxon>Chordata</taxon>
        <taxon>Craniata</taxon>
        <taxon>Vertebrata</taxon>
        <taxon>Euteleostomi</taxon>
        <taxon>Mammalia</taxon>
        <taxon>Eutheria</taxon>
        <taxon>Laurasiatheria</taxon>
        <taxon>Artiodactyla</taxon>
        <taxon>Ruminantia</taxon>
        <taxon>Pecora</taxon>
        <taxon>Cervidae</taxon>
        <taxon>Odocoileinae</taxon>
        <taxon>Rangifer</taxon>
    </lineage>
</organism>
<protein>
    <recommendedName>
        <fullName evidence="4">Secreted protein</fullName>
    </recommendedName>
</protein>
<evidence type="ECO:0000313" key="2">
    <source>
        <dbReference type="EMBL" id="CAI9159733.1"/>
    </source>
</evidence>
<name>A0ABN8YDW2_RANTA</name>